<dbReference type="AlphaFoldDB" id="A0A1T2YVE8"/>
<proteinExistence type="predicted"/>
<accession>A0A1T2YVE8</accession>
<dbReference type="Proteomes" id="UP000190965">
    <property type="component" value="Unassembled WGS sequence"/>
</dbReference>
<sequence>MPDELACSAICPISAIDSLRSKCGSWLACDAGTSVCQVHRGDAIAGKPAPTQGHIRVSGD</sequence>
<comment type="caution">
    <text evidence="1">The sequence shown here is derived from an EMBL/GenBank/DDBJ whole genome shotgun (WGS) entry which is preliminary data.</text>
</comment>
<organism evidence="1 2">
    <name type="scientific">Pseudomonas fluorescens</name>
    <dbReference type="NCBI Taxonomy" id="294"/>
    <lineage>
        <taxon>Bacteria</taxon>
        <taxon>Pseudomonadati</taxon>
        <taxon>Pseudomonadota</taxon>
        <taxon>Gammaproteobacteria</taxon>
        <taxon>Pseudomonadales</taxon>
        <taxon>Pseudomonadaceae</taxon>
        <taxon>Pseudomonas</taxon>
    </lineage>
</organism>
<name>A0A1T2YVE8_PSEFL</name>
<evidence type="ECO:0000313" key="2">
    <source>
        <dbReference type="Proteomes" id="UP000190965"/>
    </source>
</evidence>
<protein>
    <submittedName>
        <fullName evidence="1">Uncharacterized protein</fullName>
    </submittedName>
</protein>
<reference evidence="1 2" key="1">
    <citation type="submission" date="2016-12" db="EMBL/GenBank/DDBJ databases">
        <title>Draft genome sequences of seven strains of Pseudomonas fluorescens that produce 4-formylaminooxyvinylglycine.</title>
        <authorList>
            <person name="Okrent R.A."/>
            <person name="Manning V.A."/>
            <person name="Trippe K.M."/>
        </authorList>
    </citation>
    <scope>NUCLEOTIDE SEQUENCE [LARGE SCALE GENOMIC DNA]</scope>
    <source>
        <strain evidence="1 2">P5A</strain>
    </source>
</reference>
<evidence type="ECO:0000313" key="1">
    <source>
        <dbReference type="EMBL" id="OPA96362.1"/>
    </source>
</evidence>
<dbReference type="EMBL" id="MSDF01000014">
    <property type="protein sequence ID" value="OPA96362.1"/>
    <property type="molecule type" value="Genomic_DNA"/>
</dbReference>
<gene>
    <name evidence="1" type="ORF">BFW87_08500</name>
</gene>